<sequence length="269" mass="30108">MSWMDAWSRPGKHAAVPPPLYLTDGNHVPYCQTCGRVISARKAQQSKVSVVKYCSDRCRNRKPGAMDRRIERAIVALLNEEPESGIEKTAAKAKAAKGDRRVIVTMEEIKEVFFGNRHDPAKTFGRKKNRAGRALGKEDEERKSVDMAASEVNGGIGGEKGRAERTEEFVENLEKRQEGQRRAEEREMVRRAARRGIVFGFVVDEGVGARLEHHGKTQGRNAQSRRAVDADHAPQTTRWKCEALMQGAVVEPSFAKGDWAIRWREGSVA</sequence>
<reference evidence="4" key="2">
    <citation type="submission" date="2020-04" db="EMBL/GenBank/DDBJ databases">
        <authorList>
            <consortium name="NCBI Genome Project"/>
        </authorList>
    </citation>
    <scope>NUCLEOTIDE SEQUENCE</scope>
    <source>
        <strain evidence="4">CBS 304.34</strain>
    </source>
</reference>
<proteinExistence type="predicted"/>
<feature type="region of interest" description="Disordered" evidence="1">
    <location>
        <begin position="124"/>
        <end position="165"/>
    </location>
</feature>
<feature type="region of interest" description="Disordered" evidence="1">
    <location>
        <begin position="212"/>
        <end position="233"/>
    </location>
</feature>
<gene>
    <name evidence="2 4" type="ORF">BDZ99DRAFT_490851</name>
</gene>
<evidence type="ECO:0000256" key="1">
    <source>
        <dbReference type="SAM" id="MobiDB-lite"/>
    </source>
</evidence>
<accession>A0A6A6Y9V0</accession>
<dbReference type="AlphaFoldDB" id="A0A6A6Y9V0"/>
<organism evidence="2">
    <name type="scientific">Mytilinidion resinicola</name>
    <dbReference type="NCBI Taxonomy" id="574789"/>
    <lineage>
        <taxon>Eukaryota</taxon>
        <taxon>Fungi</taxon>
        <taxon>Dikarya</taxon>
        <taxon>Ascomycota</taxon>
        <taxon>Pezizomycotina</taxon>
        <taxon>Dothideomycetes</taxon>
        <taxon>Pleosporomycetidae</taxon>
        <taxon>Mytilinidiales</taxon>
        <taxon>Mytilinidiaceae</taxon>
        <taxon>Mytilinidion</taxon>
    </lineage>
</organism>
<evidence type="ECO:0000313" key="4">
    <source>
        <dbReference type="RefSeq" id="XP_033572267.1"/>
    </source>
</evidence>
<feature type="compositionally biased region" description="Basic and acidic residues" evidence="1">
    <location>
        <begin position="135"/>
        <end position="145"/>
    </location>
</feature>
<evidence type="ECO:0000313" key="2">
    <source>
        <dbReference type="EMBL" id="KAF2805303.1"/>
    </source>
</evidence>
<name>A0A6A6Y9V0_9PEZI</name>
<reference evidence="2 4" key="1">
    <citation type="journal article" date="2020" name="Stud. Mycol.">
        <title>101 Dothideomycetes genomes: a test case for predicting lifestyles and emergence of pathogens.</title>
        <authorList>
            <person name="Haridas S."/>
            <person name="Albert R."/>
            <person name="Binder M."/>
            <person name="Bloem J."/>
            <person name="Labutti K."/>
            <person name="Salamov A."/>
            <person name="Andreopoulos B."/>
            <person name="Baker S."/>
            <person name="Barry K."/>
            <person name="Bills G."/>
            <person name="Bluhm B."/>
            <person name="Cannon C."/>
            <person name="Castanera R."/>
            <person name="Culley D."/>
            <person name="Daum C."/>
            <person name="Ezra D."/>
            <person name="Gonzalez J."/>
            <person name="Henrissat B."/>
            <person name="Kuo A."/>
            <person name="Liang C."/>
            <person name="Lipzen A."/>
            <person name="Lutzoni F."/>
            <person name="Magnuson J."/>
            <person name="Mondo S."/>
            <person name="Nolan M."/>
            <person name="Ohm R."/>
            <person name="Pangilinan J."/>
            <person name="Park H.-J."/>
            <person name="Ramirez L."/>
            <person name="Alfaro M."/>
            <person name="Sun H."/>
            <person name="Tritt A."/>
            <person name="Yoshinaga Y."/>
            <person name="Zwiers L.-H."/>
            <person name="Turgeon B."/>
            <person name="Goodwin S."/>
            <person name="Spatafora J."/>
            <person name="Crous P."/>
            <person name="Grigoriev I."/>
        </authorList>
    </citation>
    <scope>NUCLEOTIDE SEQUENCE</scope>
    <source>
        <strain evidence="2 4">CBS 304.34</strain>
    </source>
</reference>
<dbReference type="EMBL" id="MU003710">
    <property type="protein sequence ID" value="KAF2805303.1"/>
    <property type="molecule type" value="Genomic_DNA"/>
</dbReference>
<evidence type="ECO:0000313" key="3">
    <source>
        <dbReference type="Proteomes" id="UP000504636"/>
    </source>
</evidence>
<dbReference type="Proteomes" id="UP000504636">
    <property type="component" value="Unplaced"/>
</dbReference>
<reference evidence="4" key="3">
    <citation type="submission" date="2025-04" db="UniProtKB">
        <authorList>
            <consortium name="RefSeq"/>
        </authorList>
    </citation>
    <scope>IDENTIFICATION</scope>
    <source>
        <strain evidence="4">CBS 304.34</strain>
    </source>
</reference>
<protein>
    <submittedName>
        <fullName evidence="2 4">Uncharacterized protein</fullName>
    </submittedName>
</protein>
<keyword evidence="3" id="KW-1185">Reference proteome</keyword>
<dbReference type="Pfam" id="PF10013">
    <property type="entry name" value="DUF2256"/>
    <property type="match status" value="1"/>
</dbReference>
<dbReference type="GeneID" id="54463965"/>
<dbReference type="RefSeq" id="XP_033572267.1">
    <property type="nucleotide sequence ID" value="XM_033723072.1"/>
</dbReference>
<dbReference type="OrthoDB" id="537467at2759"/>
<dbReference type="InterPro" id="IPR017136">
    <property type="entry name" value="UCP037205"/>
</dbReference>